<comment type="caution">
    <text evidence="3">The sequence shown here is derived from an EMBL/GenBank/DDBJ whole genome shotgun (WGS) entry which is preliminary data.</text>
</comment>
<gene>
    <name evidence="3" type="ORF">HW347_02055</name>
</gene>
<dbReference type="CDD" id="cd00063">
    <property type="entry name" value="FN3"/>
    <property type="match status" value="1"/>
</dbReference>
<evidence type="ECO:0000259" key="2">
    <source>
        <dbReference type="PROSITE" id="PS50853"/>
    </source>
</evidence>
<feature type="domain" description="Fibronectin type-III" evidence="2">
    <location>
        <begin position="317"/>
        <end position="413"/>
    </location>
</feature>
<dbReference type="InterPro" id="IPR003961">
    <property type="entry name" value="FN3_dom"/>
</dbReference>
<sequence length="1878" mass="210113">MKNSMLRLQHFTKELVSDYGQLQTANFTLLTLLIRPLLLLVLLLNFFSASAQSFPVQVIPQATPPSPIYFSDYADASTISSPLRVQIILNDFEVANREIRLRTYFSGGGINFQSNDLVVGAEQLFLEGGVPLVLTNVQLAPYFRFENITGISPNVYGKAIPEGAYTFCFEVYDVLTGNRLSQRSCATSVVFQNDPPFLVSPRNKDNIAETNPQNIVFQWTPRHINVSNVEYELSIVEIWDTQVDPQQAFLSSPPVFSTTTSATTYVYGPADPLFLSGKNYAWRIQAKAKQGIEEIGLFENQGYSEIYSFSYATSCDLPIGISHEVKGSTNTNIFWDDFSTDIPEYTLRYRQKNDPLSEAEGGSEWFPAKTTTNELTLWDLKPGTTYEYQLSKKCAITQSDWSLLKEFTTTLEFEEESVLDCGVSPDINLTNMEPLANIGTGATFKAGDFPVKIMEVSGGNGRFTGKGYVTLPYLKNIKVAVEFTNILINTDQEMAEGSVRTAYDASWGNILDTADVADQLDDLGDVFSGGDNIDYDVDFVITSVENIKIEDGKIQITGPNGETKTLDHDDGDTYQITDGSGNTYNIDEDEKITKGAEAAEGGQVTSQNTDGISGGSGTADAPSVDEITANGVTVTFKKSSANKYDLDSADNDFERARYPKAQTANGTDYYPIHKAVVDGQTEEFLAEISISNANITIDDLIFKTVAGTKIDTRKDGASNIIISLKGVNSYRSEEAIVTYKDEDGKYKIAASFFIHHIKQQELVKVVVVSVNGTAPLANLEQELNSIYGKAGGRFKVSSGALSLVSSDWDDNDNGVLDYDGSGLLSDYPQELKNIQQKYKQDNAGWDATAYHLFLLPDNMSLTKPLSGFMPKTRQWGYIFNAHTDDALENKSSQNLVAAHELGHGVFKLPHPFQNDENKSGSGSYWLMDYNNGDQLPYAHWAAMSDESLQLFLFQDEEDSEIADRTWFTPDWKPFSIQNSSVIRSKTGSDKVKGTVPGFRLNNGIAYDARYKPDGSFDGYFTEGNSNPYVIKLITDIKNNSSVYLFESVPNECANTYLTNYVYVDGNRNSLNFSSTNTNITPVNITTNCDKELCEEGQKFYDTYKKLIKNENLLEEDSLKGIAQLICSTDSDTVDYDILVSQLDKDAYEKRNNFWNGRDRYLFDLAIEKFWQRDDAFQLYLYALKTVNSKISEYNERLGVNFSKEDYYASLYYLNDEFLKSLESDQKVKILANILEKDAFITSGMLGIANDDESLIIKVLNSVNENKSEAKEFMDEFSHIDELYLQLQGGLDDNLDAKNYTDFILKISKLSKLAYGNGEQTTLNSKIPAITWGIENVEFILKWVKPLNDFSFYYDNNVVKVYGLCSNSSVDNGTGGVESSRECLIDGVPLNPFTDFVQLTIIESAGILPSPCNNEDAQFCGKAIIVPAIFLEYLQTKTEGKQLENFGFNVITVAGTILTGGEMAAAKAGSAVWLWAAADLTYTFSTPLLQLFREDVEQKYGKEFSDHLYKGLDAVQYIFVAKGAADLLKVNTPDIPIAVASKKAIGDDEFYRILEESIRRDKPNLPDNRVQEILDEAKSAMNKIESELSPEILDDEIAKAKKLLDDGSTSFSGTVTKSTKSLIIDDLPNPTGLFRQFAIKVEDQVKNLRAANFAKKADNSFNHFIDKSGNYYIKHNPITGELLLIDVKNKKFIAYALDEVYDSENLIKNASISEFENLLSKWKTIKGLDETDEILLNGKRIALPKGQITIVLGKYQIIDNPNNYFTTQEVLKQLGLNHLKYWELSKDLLPSSQRIHMLNLPKDIFYNDTWWTSYNKQLIEDIAKNSSKYNVIILTDVVKPTYLKELDELGGGAYKSEILELSKDFDFIVKDDFWSIKKK</sequence>
<protein>
    <recommendedName>
        <fullName evidence="2">Fibronectin type-III domain-containing protein</fullName>
    </recommendedName>
</protein>
<reference evidence="4" key="1">
    <citation type="submission" date="2023-07" db="EMBL/GenBank/DDBJ databases">
        <title>Zobellia barbeyronii sp. nov., a new marine flavobacterium, isolated from green and red algae.</title>
        <authorList>
            <person name="Nedashkovskaya O.I."/>
            <person name="Otstavnykh N."/>
            <person name="Zhukova N."/>
            <person name="Guzev K."/>
            <person name="Chausova V."/>
            <person name="Tekutyeva L."/>
            <person name="Mikhailov V."/>
            <person name="Isaeva M."/>
        </authorList>
    </citation>
    <scope>NUCLEOTIDE SEQUENCE [LARGE SCALE GENOMIC DNA]</scope>
    <source>
        <strain evidence="4">KMM 6746</strain>
    </source>
</reference>
<dbReference type="SUPFAM" id="SSF49265">
    <property type="entry name" value="Fibronectin type III"/>
    <property type="match status" value="1"/>
</dbReference>
<accession>A0ABS5WD01</accession>
<dbReference type="InterPro" id="IPR036116">
    <property type="entry name" value="FN3_sf"/>
</dbReference>
<organism evidence="3 4">
    <name type="scientific">Zobellia barbeyronii</name>
    <dbReference type="NCBI Taxonomy" id="2748009"/>
    <lineage>
        <taxon>Bacteria</taxon>
        <taxon>Pseudomonadati</taxon>
        <taxon>Bacteroidota</taxon>
        <taxon>Flavobacteriia</taxon>
        <taxon>Flavobacteriales</taxon>
        <taxon>Flavobacteriaceae</taxon>
        <taxon>Zobellia</taxon>
    </lineage>
</organism>
<dbReference type="RefSeq" id="WP_214610293.1">
    <property type="nucleotide sequence ID" value="NZ_JACATN010000001.1"/>
</dbReference>
<dbReference type="EMBL" id="JACATN010000001">
    <property type="protein sequence ID" value="MBT2160027.1"/>
    <property type="molecule type" value="Genomic_DNA"/>
</dbReference>
<keyword evidence="4" id="KW-1185">Reference proteome</keyword>
<evidence type="ECO:0000313" key="4">
    <source>
        <dbReference type="Proteomes" id="UP000740413"/>
    </source>
</evidence>
<dbReference type="Proteomes" id="UP000740413">
    <property type="component" value="Unassembled WGS sequence"/>
</dbReference>
<dbReference type="Gene3D" id="2.60.40.10">
    <property type="entry name" value="Immunoglobulins"/>
    <property type="match status" value="1"/>
</dbReference>
<evidence type="ECO:0000256" key="1">
    <source>
        <dbReference type="SAM" id="MobiDB-lite"/>
    </source>
</evidence>
<dbReference type="PROSITE" id="PS50853">
    <property type="entry name" value="FN3"/>
    <property type="match status" value="1"/>
</dbReference>
<name>A0ABS5WD01_9FLAO</name>
<proteinExistence type="predicted"/>
<dbReference type="InterPro" id="IPR013783">
    <property type="entry name" value="Ig-like_fold"/>
</dbReference>
<feature type="region of interest" description="Disordered" evidence="1">
    <location>
        <begin position="598"/>
        <end position="624"/>
    </location>
</feature>
<evidence type="ECO:0000313" key="3">
    <source>
        <dbReference type="EMBL" id="MBT2160027.1"/>
    </source>
</evidence>